<feature type="domain" description="RdRp catalytic" evidence="7">
    <location>
        <begin position="954"/>
        <end position="1128"/>
    </location>
</feature>
<sequence length="2112" mass="242083">MSGINKAIEYVGKVDRLGDDKRPYDFITKLYRSNDSVHNRISAISKELESLGDKRLAPEHSCQIYLELRNLRHDNWCSYITNNSAIRGFKAIDTEFGAFVKEVLKINDEVPNDICKLTPDILTLSNDERTVYIGDVSVSDAAAAARARKHEKYAPLVDYIKSKNIDVIPVSFIIKPNCSNLNSEVEALRQRGLIDIRDGSLTVYSEYANACNELMNLALEFSDDRKCTQDMIDISDRRSYDTPILPEVPIELSSIIKELTYNPKRSELELMEMIKKETDDKMMDGYFSRNIEDSIYEIDELISKSGLNNHISPKSTLKVVDNSHTNVNKTDLDLLEDYLSDIFLGDDSNERDLLMHLLPNSKQISLMKRGASKKYASKDYKYDNEMKEFKVYGKYQYKMSSDLHSPLVENYKAQIIKGKKEKNGKKAPLCINLSDIESFHSFINHSINYYGSLSNKPPVLDDTWEAATKFEHDTTTHEREAYRYACSTNGAQLCNSMALLYDRLTHLSTSLSTKDNIFIPPNGSFIAIIPHNHAPVTSKNVDVPFIFITRCNKAENLSHIESEYSFNGNNYTYFVSKLCRMNIDKIQNWSNAAYKLIATSTYLLTKCSSMSYRKEKVIGTLTYFILDVHQKTSEYLDLFKYISFMPFADISRLPALIKDKLDLLMKTRLDAWMLFQLKRFIKELGDTEKLDAVKPMLKTFNSGVVSSSLGIRMSLPSFCDPSVRHKMPEEFIEEISVMNTVRPKHLYGSQFMDKSITQTCEWNLEYEKEVEKHGDWAVGGCGEGVFPFDAKFCYSSDAIYYAEKALQNKYTISKGRVMQDLGSSVYSGFLHKNCSLRGCTKDKSDRSNSNDIHTTSLEACLNRYKESDYVDSECTVISIGIKHLIDNETQQYSMSEKDQRGGGRPIATPTIGTKAALMLIEKPEMSKGKQMPNNIIVPGKNKLREQCETYKEAISRGTGKGFKMVFQLTEDQTKYSENDNHRKYLTYIKCNSSLDPSIKALQYHVINGLTNREHLIKRLPKSVLENEELRKYIVRDNTSLGVKAIIGWPQGMLNFISTNIHCAADVWITEAYNTMYPMHRVYTKGLVHSDDSWVVVCCNSVKDFERFSIFRMLAKKMFCLKLNEKKLWGSKYLGELVSNYNLNGNVHLSVGKTLANSFNNLCFQNWPIDVHNQISSLQQCYRNGATLGVIIMLHTLLKQQIIKTYNVKGLQLDHLTDLPIELGGFPGNSAFQLAVTGVSCHYKHLLDKCRTQDSFTYKVISHCLRWSIEKARDENRLASDRISIVGTILETGNNTRDKYYEMVLKDKETLSWDDDDFEDLSLPDRGNVFSAIHHILPKSKKLSMTLKAIKELKAKFPSNGLEKIVTRVDDLKESLGHLCALASGMIYELAADRYSNSQRRMAISQSMQSSGKVVRIYKLCPMTFNELLQFISLSTDSSRIDISVIENAFSDNDDLVGLSYDVVHHSCHEISDSDKRKVITKMPFVENKFRTIGKLQDVLLYTIDQHLKTNYLATHSKPNVSYDTLKQDMKSIRENFRCYFVFYPVREACSLIAQQYYSSIKSRLWTQPHLRCDNMLNFLADLYGKTANVDHNYKMYITTSTHCGKSRDKDKVRTIYFTEVLNRLYEGKFKMLELGGASVDDVLRTINVTRLGEDEMLKYAVLMYTRFNNTDILERLRQSQHYTQRYIKAQERYGGAYVGPFEAICKMNNVVVKIIGKPGNLELVSNCNDVMGIMTIMRKFVLNNFHSHRYESPGCWGDKHFWRSEKDWSEYYLNYHSRVSTTIASHRGPIALPIKIDSDLSYGSAPTLPVISGFTVDEYLRRVSYVCKGESTTFTSIRQNFGLPLKDEVVLEPELLEGFNCRELYATGAVENLVTRSMHSVSIDVLRRLLAGTDTGITCLPVCEMLLHMINKHFRTGSRYEQELREEATVVVDMEIQGCDIAQLQRIEEMTTPENLESIAMEYVGIEEHRSGPLYKMADIRKALCKSLTGKVTDFKIDSFIYHLIRSRIGHDFFMYMRKSIDDGSMTIEDISAYLSDEKSKPCSLQTYCFIMASDLNMAKLWDDIDLERYREKRYTIDSSELMCLMIAEVENIIKDIWCIEREEEPTILDVV</sequence>
<dbReference type="RefSeq" id="YP_010086189.1">
    <property type="nucleotide sequence ID" value="NC_055394.1"/>
</dbReference>
<proteinExistence type="predicted"/>
<dbReference type="GO" id="GO:0003968">
    <property type="term" value="F:RNA-directed RNA polymerase activity"/>
    <property type="evidence" value="ECO:0007669"/>
    <property type="project" value="UniProtKB-KW"/>
</dbReference>
<name>A0A481XWF3_9VIRU</name>
<dbReference type="GeneID" id="65246976"/>
<keyword evidence="3" id="KW-0808">Transferase</keyword>
<evidence type="ECO:0000256" key="3">
    <source>
        <dbReference type="ARBA" id="ARBA00022679"/>
    </source>
</evidence>
<keyword evidence="8" id="KW-0696">RNA-directed RNA polymerase</keyword>
<evidence type="ECO:0000313" key="8">
    <source>
        <dbReference type="EMBL" id="QBK47217.1"/>
    </source>
</evidence>
<dbReference type="InterPro" id="IPR007099">
    <property type="entry name" value="RNA-dir_pol_NSvirus"/>
</dbReference>
<evidence type="ECO:0000256" key="1">
    <source>
        <dbReference type="ARBA" id="ARBA00012494"/>
    </source>
</evidence>
<reference evidence="8 9" key="1">
    <citation type="journal article" date="2019" name="BMC Genomics">
        <title>An insight into the sialotranscriptome and virome of Amazonian anophelines.</title>
        <authorList>
            <person name="Scarpassa V.M."/>
            <person name="Debat H.J."/>
            <person name="Alencar R.B."/>
            <person name="Saraiva J.F."/>
            <person name="Calvo E."/>
            <person name="Arca B."/>
            <person name="Ribeiro J.M."/>
        </authorList>
    </citation>
    <scope>NUCLEOTIDE SEQUENCE [LARGE SCALE GENOMIC DNA]</scope>
    <source>
        <strain evidence="8">AMA</strain>
    </source>
</reference>
<accession>A0A481XWF3</accession>
<dbReference type="EMBL" id="MH822966">
    <property type="protein sequence ID" value="QBK47217.1"/>
    <property type="molecule type" value="Viral_cRNA"/>
</dbReference>
<evidence type="ECO:0000259" key="7">
    <source>
        <dbReference type="PROSITE" id="PS50525"/>
    </source>
</evidence>
<dbReference type="KEGG" id="vg:65246976"/>
<evidence type="ECO:0000256" key="2">
    <source>
        <dbReference type="ARBA" id="ARBA00018602"/>
    </source>
</evidence>
<evidence type="ECO:0000256" key="4">
    <source>
        <dbReference type="ARBA" id="ARBA00030285"/>
    </source>
</evidence>
<protein>
    <recommendedName>
        <fullName evidence="2">RNA-directed RNA polymerase L</fullName>
        <ecNumber evidence="1">2.7.7.48</ecNumber>
    </recommendedName>
    <alternativeName>
        <fullName evidence="4">Large structural protein</fullName>
    </alternativeName>
    <alternativeName>
        <fullName evidence="6">Replicase</fullName>
    </alternativeName>
    <alternativeName>
        <fullName evidence="5">Transcriptase</fullName>
    </alternativeName>
</protein>
<keyword evidence="8" id="KW-0548">Nucleotidyltransferase</keyword>
<keyword evidence="9" id="KW-1185">Reference proteome</keyword>
<dbReference type="EC" id="2.7.7.48" evidence="1"/>
<evidence type="ECO:0000313" key="9">
    <source>
        <dbReference type="Proteomes" id="UP000501119"/>
    </source>
</evidence>
<dbReference type="Proteomes" id="UP000501119">
    <property type="component" value="Genome"/>
</dbReference>
<dbReference type="PROSITE" id="PS50525">
    <property type="entry name" value="RDRP_SSRNA_NEG_SEG"/>
    <property type="match status" value="1"/>
</dbReference>
<organism evidence="8 9">
    <name type="scientific">Anopheles triannulatus orthophasmavirus</name>
    <dbReference type="NCBI Taxonomy" id="2546222"/>
    <lineage>
        <taxon>Viruses</taxon>
        <taxon>Riboviria</taxon>
        <taxon>Orthornavirae</taxon>
        <taxon>Negarnaviricota</taxon>
        <taxon>Polyploviricotina</taxon>
        <taxon>Bunyaviricetes</taxon>
        <taxon>Elliovirales</taxon>
        <taxon>Phasmaviridae</taxon>
        <taxon>Orthophasmavirus</taxon>
        <taxon>Orthophasmavirus anophelae</taxon>
    </lineage>
</organism>
<evidence type="ECO:0000256" key="6">
    <source>
        <dbReference type="ARBA" id="ARBA00031012"/>
    </source>
</evidence>
<dbReference type="GO" id="GO:0039694">
    <property type="term" value="P:viral RNA genome replication"/>
    <property type="evidence" value="ECO:0007669"/>
    <property type="project" value="InterPro"/>
</dbReference>
<evidence type="ECO:0000256" key="5">
    <source>
        <dbReference type="ARBA" id="ARBA00030436"/>
    </source>
</evidence>